<dbReference type="STRING" id="2041.AERYTH_12800"/>
<dbReference type="PATRIC" id="fig|2041.4.peg.2660"/>
<evidence type="ECO:0000259" key="1">
    <source>
        <dbReference type="PROSITE" id="PS51819"/>
    </source>
</evidence>
<dbReference type="PANTHER" id="PTHR33993">
    <property type="entry name" value="GLYOXALASE-RELATED"/>
    <property type="match status" value="1"/>
</dbReference>
<sequence length="118" mass="12658">MAHTHHGIDYIEIPAPDLAAAQQFYGDAFGWRFTDYGPDYVGIQRVEGEGEAGGFDPTGTPSTTGPLVQLWSADLEATRDAVVEAGGTVVDDVFAFPGGRRFHFTDPAGNRLGVWSDV</sequence>
<feature type="domain" description="VOC" evidence="1">
    <location>
        <begin position="7"/>
        <end position="117"/>
    </location>
</feature>
<dbReference type="InterPro" id="IPR029068">
    <property type="entry name" value="Glyas_Bleomycin-R_OHBP_Dase"/>
</dbReference>
<evidence type="ECO:0000313" key="2">
    <source>
        <dbReference type="EMBL" id="ALX05512.1"/>
    </source>
</evidence>
<organism evidence="2 3">
    <name type="scientific">Aeromicrobium erythreum</name>
    <dbReference type="NCBI Taxonomy" id="2041"/>
    <lineage>
        <taxon>Bacteria</taxon>
        <taxon>Bacillati</taxon>
        <taxon>Actinomycetota</taxon>
        <taxon>Actinomycetes</taxon>
        <taxon>Propionibacteriales</taxon>
        <taxon>Nocardioidaceae</taxon>
        <taxon>Aeromicrobium</taxon>
    </lineage>
</organism>
<dbReference type="SUPFAM" id="SSF54593">
    <property type="entry name" value="Glyoxalase/Bleomycin resistance protein/Dihydroxybiphenyl dioxygenase"/>
    <property type="match status" value="1"/>
</dbReference>
<dbReference type="Gene3D" id="3.10.180.10">
    <property type="entry name" value="2,3-Dihydroxybiphenyl 1,2-Dioxygenase, domain 1"/>
    <property type="match status" value="1"/>
</dbReference>
<dbReference type="Proteomes" id="UP000067689">
    <property type="component" value="Chromosome"/>
</dbReference>
<keyword evidence="3" id="KW-1185">Reference proteome</keyword>
<dbReference type="Pfam" id="PF00903">
    <property type="entry name" value="Glyoxalase"/>
    <property type="match status" value="1"/>
</dbReference>
<dbReference type="AlphaFoldDB" id="A0A0U3T4F6"/>
<evidence type="ECO:0000313" key="3">
    <source>
        <dbReference type="Proteomes" id="UP000067689"/>
    </source>
</evidence>
<proteinExistence type="predicted"/>
<protein>
    <submittedName>
        <fullName evidence="2">Glyoxalase</fullName>
    </submittedName>
</protein>
<dbReference type="InterPro" id="IPR037523">
    <property type="entry name" value="VOC_core"/>
</dbReference>
<reference evidence="2 3" key="1">
    <citation type="journal article" date="1991" name="Int. J. Syst. Bacteriol.">
        <title>Description of the erythromycin-producing bacterium Arthrobacter sp. strain NRRL B-3381 as Aeromicrobium erythreum gen. nov., sp. nov.</title>
        <authorList>
            <person name="Miller E.S."/>
            <person name="Woese C.R."/>
            <person name="Brenner S."/>
        </authorList>
    </citation>
    <scope>NUCLEOTIDE SEQUENCE [LARGE SCALE GENOMIC DNA]</scope>
    <source>
        <strain evidence="2 3">AR18</strain>
    </source>
</reference>
<dbReference type="KEGG" id="aer:AERYTH_12800"/>
<accession>A0A0U3T4F6</accession>
<dbReference type="EMBL" id="CP011502">
    <property type="protein sequence ID" value="ALX05512.1"/>
    <property type="molecule type" value="Genomic_DNA"/>
</dbReference>
<gene>
    <name evidence="2" type="ORF">AERYTH_12800</name>
</gene>
<dbReference type="InterPro" id="IPR052164">
    <property type="entry name" value="Anthracycline_SecMetBiosynth"/>
</dbReference>
<dbReference type="InterPro" id="IPR004360">
    <property type="entry name" value="Glyas_Fos-R_dOase_dom"/>
</dbReference>
<dbReference type="OrthoDB" id="9793039at2"/>
<dbReference type="PROSITE" id="PS51819">
    <property type="entry name" value="VOC"/>
    <property type="match status" value="1"/>
</dbReference>
<dbReference type="PANTHER" id="PTHR33993:SF1">
    <property type="entry name" value="GLYOXALASE FAMILY PROTEIN"/>
    <property type="match status" value="1"/>
</dbReference>
<name>A0A0U3T4F6_9ACTN</name>
<dbReference type="RefSeq" id="WP_067859348.1">
    <property type="nucleotide sequence ID" value="NZ_CP011502.1"/>
</dbReference>
<dbReference type="CDD" id="cd07247">
    <property type="entry name" value="SgaA_N_like"/>
    <property type="match status" value="1"/>
</dbReference>